<reference evidence="2" key="1">
    <citation type="submission" date="2016-10" db="EMBL/GenBank/DDBJ databases">
        <authorList>
            <person name="Varghese N."/>
            <person name="Submissions S."/>
        </authorList>
    </citation>
    <scope>NUCLEOTIDE SEQUENCE [LARGE SCALE GENOMIC DNA]</scope>
    <source>
        <strain evidence="2">Nm69</strain>
    </source>
</reference>
<dbReference type="AlphaFoldDB" id="A0A1I4GW93"/>
<dbReference type="OrthoDB" id="8547248at2"/>
<dbReference type="STRING" id="52441.SAMN05216302_106412"/>
<dbReference type="Proteomes" id="UP000199533">
    <property type="component" value="Unassembled WGS sequence"/>
</dbReference>
<sequence>MRLRKKLCPDTGALLRLKVQTYKPTQKFTQKAIDDLGSEGLLTLDEDEGTITVHADEPRELVYKIVKRPGYYCCFDEKKLAGEKLARRYVTQNFPDQESPDPNNPAGYRQDNFYLCELVDGGKE</sequence>
<accession>A0A1I4GW93</accession>
<dbReference type="EMBL" id="FOSP01000064">
    <property type="protein sequence ID" value="SFL34298.1"/>
    <property type="molecule type" value="Genomic_DNA"/>
</dbReference>
<proteinExistence type="predicted"/>
<gene>
    <name evidence="1" type="ORF">SAMN05216302_106412</name>
</gene>
<evidence type="ECO:0000313" key="2">
    <source>
        <dbReference type="Proteomes" id="UP000199533"/>
    </source>
</evidence>
<protein>
    <submittedName>
        <fullName evidence="1">Uncharacterized protein</fullName>
    </submittedName>
</protein>
<evidence type="ECO:0000313" key="1">
    <source>
        <dbReference type="EMBL" id="SFL34298.1"/>
    </source>
</evidence>
<organism evidence="1 2">
    <name type="scientific">Nitrosomonas aestuarii</name>
    <dbReference type="NCBI Taxonomy" id="52441"/>
    <lineage>
        <taxon>Bacteria</taxon>
        <taxon>Pseudomonadati</taxon>
        <taxon>Pseudomonadota</taxon>
        <taxon>Betaproteobacteria</taxon>
        <taxon>Nitrosomonadales</taxon>
        <taxon>Nitrosomonadaceae</taxon>
        <taxon>Nitrosomonas</taxon>
    </lineage>
</organism>
<name>A0A1I4GW93_9PROT</name>
<dbReference type="RefSeq" id="WP_139218624.1">
    <property type="nucleotide sequence ID" value="NZ_FOSP01000064.1"/>
</dbReference>
<keyword evidence="2" id="KW-1185">Reference proteome</keyword>